<feature type="domain" description="Protein kinase" evidence="7">
    <location>
        <begin position="40"/>
        <end position="328"/>
    </location>
</feature>
<accession>A0A2S9YB36</accession>
<dbReference type="Pfam" id="PF00069">
    <property type="entry name" value="Pkinase"/>
    <property type="match status" value="1"/>
</dbReference>
<dbReference type="PROSITE" id="PS50110">
    <property type="entry name" value="RESPONSE_REGULATORY"/>
    <property type="match status" value="1"/>
</dbReference>
<keyword evidence="2 6" id="KW-0547">Nucleotide-binding</keyword>
<feature type="modified residue" description="4-aspartylphosphate" evidence="5">
    <location>
        <position position="365"/>
    </location>
</feature>
<dbReference type="EMBL" id="PVNK01000124">
    <property type="protein sequence ID" value="PRQ02313.1"/>
    <property type="molecule type" value="Genomic_DNA"/>
</dbReference>
<name>A0A2S9YB36_9BACT</name>
<dbReference type="RefSeq" id="WP_106391868.1">
    <property type="nucleotide sequence ID" value="NZ_PVNK01000124.1"/>
</dbReference>
<feature type="domain" description="Response regulatory" evidence="8">
    <location>
        <begin position="314"/>
        <end position="432"/>
    </location>
</feature>
<evidence type="ECO:0000313" key="9">
    <source>
        <dbReference type="EMBL" id="PRQ02313.1"/>
    </source>
</evidence>
<dbReference type="Gene3D" id="3.30.200.20">
    <property type="entry name" value="Phosphorylase Kinase, domain 1"/>
    <property type="match status" value="1"/>
</dbReference>
<feature type="binding site" evidence="6">
    <location>
        <position position="69"/>
    </location>
    <ligand>
        <name>ATP</name>
        <dbReference type="ChEBI" id="CHEBI:30616"/>
    </ligand>
</feature>
<dbReference type="SMART" id="SM00220">
    <property type="entry name" value="S_TKc"/>
    <property type="match status" value="1"/>
</dbReference>
<dbReference type="GO" id="GO:0000160">
    <property type="term" value="P:phosphorelay signal transduction system"/>
    <property type="evidence" value="ECO:0007669"/>
    <property type="project" value="InterPro"/>
</dbReference>
<gene>
    <name evidence="9" type="primary">spk1_15</name>
    <name evidence="9" type="ORF">ENSA5_24660</name>
</gene>
<dbReference type="PROSITE" id="PS00107">
    <property type="entry name" value="PROTEIN_KINASE_ATP"/>
    <property type="match status" value="1"/>
</dbReference>
<dbReference type="GO" id="GO:0005524">
    <property type="term" value="F:ATP binding"/>
    <property type="evidence" value="ECO:0007669"/>
    <property type="project" value="UniProtKB-UniRule"/>
</dbReference>
<dbReference type="InterPro" id="IPR011009">
    <property type="entry name" value="Kinase-like_dom_sf"/>
</dbReference>
<keyword evidence="5" id="KW-0597">Phosphoprotein</keyword>
<dbReference type="SUPFAM" id="SSF52172">
    <property type="entry name" value="CheY-like"/>
    <property type="match status" value="1"/>
</dbReference>
<keyword evidence="3 9" id="KW-0418">Kinase</keyword>
<evidence type="ECO:0000313" key="10">
    <source>
        <dbReference type="Proteomes" id="UP000237968"/>
    </source>
</evidence>
<dbReference type="OrthoDB" id="5486187at2"/>
<evidence type="ECO:0000259" key="8">
    <source>
        <dbReference type="PROSITE" id="PS50110"/>
    </source>
</evidence>
<reference evidence="9 10" key="1">
    <citation type="submission" date="2018-03" db="EMBL/GenBank/DDBJ databases">
        <title>Draft Genome Sequences of the Obligatory Marine Myxobacteria Enhygromyxa salina SWB005.</title>
        <authorList>
            <person name="Poehlein A."/>
            <person name="Moghaddam J.A."/>
            <person name="Harms H."/>
            <person name="Alanjari M."/>
            <person name="Koenig G.M."/>
            <person name="Daniel R."/>
            <person name="Schaeberle T.F."/>
        </authorList>
    </citation>
    <scope>NUCLEOTIDE SEQUENCE [LARGE SCALE GENOMIC DNA]</scope>
    <source>
        <strain evidence="9 10">SWB005</strain>
    </source>
</reference>
<keyword evidence="1 9" id="KW-0808">Transferase</keyword>
<dbReference type="GO" id="GO:0004674">
    <property type="term" value="F:protein serine/threonine kinase activity"/>
    <property type="evidence" value="ECO:0007669"/>
    <property type="project" value="UniProtKB-EC"/>
</dbReference>
<evidence type="ECO:0000256" key="1">
    <source>
        <dbReference type="ARBA" id="ARBA00022679"/>
    </source>
</evidence>
<dbReference type="Gene3D" id="3.40.50.2300">
    <property type="match status" value="1"/>
</dbReference>
<dbReference type="InterPro" id="IPR017441">
    <property type="entry name" value="Protein_kinase_ATP_BS"/>
</dbReference>
<dbReference type="InterPro" id="IPR000719">
    <property type="entry name" value="Prot_kinase_dom"/>
</dbReference>
<evidence type="ECO:0000256" key="5">
    <source>
        <dbReference type="PROSITE-ProRule" id="PRU00169"/>
    </source>
</evidence>
<protein>
    <submittedName>
        <fullName evidence="9">Serine/threonine-protein kinase PK-1</fullName>
        <ecNumber evidence="9">2.7.11.1</ecNumber>
    </submittedName>
</protein>
<dbReference type="SUPFAM" id="SSF56112">
    <property type="entry name" value="Protein kinase-like (PK-like)"/>
    <property type="match status" value="1"/>
</dbReference>
<dbReference type="PROSITE" id="PS50011">
    <property type="entry name" value="PROTEIN_KINASE_DOM"/>
    <property type="match status" value="1"/>
</dbReference>
<organism evidence="9 10">
    <name type="scientific">Enhygromyxa salina</name>
    <dbReference type="NCBI Taxonomy" id="215803"/>
    <lineage>
        <taxon>Bacteria</taxon>
        <taxon>Pseudomonadati</taxon>
        <taxon>Myxococcota</taxon>
        <taxon>Polyangia</taxon>
        <taxon>Nannocystales</taxon>
        <taxon>Nannocystaceae</taxon>
        <taxon>Enhygromyxa</taxon>
    </lineage>
</organism>
<dbReference type="Proteomes" id="UP000237968">
    <property type="component" value="Unassembled WGS sequence"/>
</dbReference>
<evidence type="ECO:0000256" key="2">
    <source>
        <dbReference type="ARBA" id="ARBA00022741"/>
    </source>
</evidence>
<dbReference type="InterPro" id="IPR011006">
    <property type="entry name" value="CheY-like_superfamily"/>
</dbReference>
<evidence type="ECO:0000259" key="7">
    <source>
        <dbReference type="PROSITE" id="PS50011"/>
    </source>
</evidence>
<comment type="caution">
    <text evidence="9">The sequence shown here is derived from an EMBL/GenBank/DDBJ whole genome shotgun (WGS) entry which is preliminary data.</text>
</comment>
<dbReference type="Pfam" id="PF00072">
    <property type="entry name" value="Response_reg"/>
    <property type="match status" value="1"/>
</dbReference>
<sequence length="436" mass="47508">METDRESGVALPRDLQTLQDDGVESVRLSPAPGELIDGVYRTKALLGRGGHGTVMLAHDEMLDRRVALKFLHPSLTEFSTQRTRFLNEARAMARIRHPNVVGIHSVGQWSDSPYLVMEYLPGPTLQTYLADRGFDLSPDDAMGLFDQMCRGVAAIHEAGAIHNDLKPSNMIIGAGSRLGITDFGLAEWVRERGYRRGGTVGFIAPEIIRGDAPATTLRTAADIYSLGVLAFILFAGKTPFGECDSAEEVLDLQLGGQLAKPSEARRGIPMELDRPICQALAVNPAERPRHAEQFLAACVEAMLVRASIAAPARRILVIEDDVVMHPWLEASLHAVMPNARVECFASPVAALASVDRDPPHLVITDLSMPGMDGFAVVRELRERGHTRDVPIVAITGAGTRESWERLTTLGADGFLAKPFEPSTLRAVVRRMLSRAC</sequence>
<evidence type="ECO:0000256" key="3">
    <source>
        <dbReference type="ARBA" id="ARBA00022777"/>
    </source>
</evidence>
<dbReference type="InterPro" id="IPR001789">
    <property type="entry name" value="Sig_transdc_resp-reg_receiver"/>
</dbReference>
<dbReference type="PANTHER" id="PTHR43289:SF6">
    <property type="entry name" value="SERINE_THREONINE-PROTEIN KINASE NEKL-3"/>
    <property type="match status" value="1"/>
</dbReference>
<dbReference type="SMART" id="SM00448">
    <property type="entry name" value="REC"/>
    <property type="match status" value="1"/>
</dbReference>
<evidence type="ECO:0000256" key="6">
    <source>
        <dbReference type="PROSITE-ProRule" id="PRU10141"/>
    </source>
</evidence>
<dbReference type="AlphaFoldDB" id="A0A2S9YB36"/>
<evidence type="ECO:0000256" key="4">
    <source>
        <dbReference type="ARBA" id="ARBA00022840"/>
    </source>
</evidence>
<dbReference type="EC" id="2.7.11.1" evidence="9"/>
<proteinExistence type="predicted"/>
<dbReference type="Gene3D" id="1.10.510.10">
    <property type="entry name" value="Transferase(Phosphotransferase) domain 1"/>
    <property type="match status" value="1"/>
</dbReference>
<dbReference type="CDD" id="cd14014">
    <property type="entry name" value="STKc_PknB_like"/>
    <property type="match status" value="1"/>
</dbReference>
<keyword evidence="4 6" id="KW-0067">ATP-binding</keyword>
<keyword evidence="10" id="KW-1185">Reference proteome</keyword>
<dbReference type="PANTHER" id="PTHR43289">
    <property type="entry name" value="MITOGEN-ACTIVATED PROTEIN KINASE KINASE KINASE 20-RELATED"/>
    <property type="match status" value="1"/>
</dbReference>